<comment type="similarity">
    <text evidence="2">In the N-terminal section; belongs to the acetate CoA ligase alpha subunit family.</text>
</comment>
<evidence type="ECO:0000313" key="5">
    <source>
        <dbReference type="EMBL" id="MBE1236203.1"/>
    </source>
</evidence>
<dbReference type="InterPro" id="IPR016102">
    <property type="entry name" value="Succinyl-CoA_synth-like"/>
</dbReference>
<keyword evidence="3" id="KW-0547">Nucleotide-binding</keyword>
<dbReference type="GO" id="GO:0046872">
    <property type="term" value="F:metal ion binding"/>
    <property type="evidence" value="ECO:0007669"/>
    <property type="project" value="InterPro"/>
</dbReference>
<dbReference type="Gene3D" id="3.40.50.261">
    <property type="entry name" value="Succinyl-CoA synthetase domains"/>
    <property type="match status" value="2"/>
</dbReference>
<dbReference type="AlphaFoldDB" id="A0A8J6YWX8"/>
<dbReference type="Gene3D" id="3.30.470.20">
    <property type="entry name" value="ATP-grasp fold, B domain"/>
    <property type="match status" value="1"/>
</dbReference>
<evidence type="ECO:0000313" key="6">
    <source>
        <dbReference type="Proteomes" id="UP000631034"/>
    </source>
</evidence>
<dbReference type="InterPro" id="IPR036291">
    <property type="entry name" value="NAD(P)-bd_dom_sf"/>
</dbReference>
<dbReference type="SUPFAM" id="SSF51735">
    <property type="entry name" value="NAD(P)-binding Rossmann-fold domains"/>
    <property type="match status" value="1"/>
</dbReference>
<accession>A0A8J6YWX8</accession>
<dbReference type="SUPFAM" id="SSF52210">
    <property type="entry name" value="Succinyl-CoA synthetase domains"/>
    <property type="match status" value="2"/>
</dbReference>
<keyword evidence="6" id="KW-1185">Reference proteome</keyword>
<organism evidence="5 6">
    <name type="scientific">Phaeovibrio sulfidiphilus</name>
    <dbReference type="NCBI Taxonomy" id="1220600"/>
    <lineage>
        <taxon>Bacteria</taxon>
        <taxon>Pseudomonadati</taxon>
        <taxon>Pseudomonadota</taxon>
        <taxon>Alphaproteobacteria</taxon>
        <taxon>Rhodospirillales</taxon>
        <taxon>Rhodospirillaceae</taxon>
        <taxon>Phaeovibrio</taxon>
    </lineage>
</organism>
<evidence type="ECO:0000259" key="4">
    <source>
        <dbReference type="PROSITE" id="PS50975"/>
    </source>
</evidence>
<comment type="caution">
    <text evidence="5">The sequence shown here is derived from an EMBL/GenBank/DDBJ whole genome shotgun (WGS) entry which is preliminary data.</text>
</comment>
<protein>
    <submittedName>
        <fullName evidence="5">Acetate--CoA ligase family protein</fullName>
    </submittedName>
</protein>
<reference evidence="5" key="1">
    <citation type="submission" date="2020-10" db="EMBL/GenBank/DDBJ databases">
        <title>Genome sequence of the unusual species of purple photosynthetic bacteria, Phaeovibrio sulfidiphilus DSM 23193, type strain.</title>
        <authorList>
            <person name="Kyndt J.A."/>
            <person name="Meyer T.E."/>
        </authorList>
    </citation>
    <scope>NUCLEOTIDE SEQUENCE</scope>
    <source>
        <strain evidence="5">DSM 23193</strain>
    </source>
</reference>
<dbReference type="InterPro" id="IPR013815">
    <property type="entry name" value="ATP_grasp_subdomain_1"/>
</dbReference>
<dbReference type="Gene3D" id="3.30.1490.20">
    <property type="entry name" value="ATP-grasp fold, A domain"/>
    <property type="match status" value="1"/>
</dbReference>
<evidence type="ECO:0000256" key="2">
    <source>
        <dbReference type="ARBA" id="ARBA00060888"/>
    </source>
</evidence>
<dbReference type="EMBL" id="JACZHT010000001">
    <property type="protein sequence ID" value="MBE1236203.1"/>
    <property type="molecule type" value="Genomic_DNA"/>
</dbReference>
<sequence>MTYQSPELTLFQAITAPRRVAFIGASDDPVRIGGRALAYCLANGFEGELLPVNARTSTVQGLPAVPSILDVDGEVDMAIVSVPAASVPDVIRDAGLKGVRAALIYAGGFAETGPEGQRLQDDLMAAARLSGIRIIGPNCLGLINCRNGFTATFSGAGREQPEAPGGLTIVSQSGSYGVHTYLAALAGGARPGMIFTTGNECDIDTSRVIRMAVDDPLTEVIGVYAEGIRNGAALISALDAARRAGKPVLFMKVGRSEVGASAAVSHTASLTGEDAVLEAILAQYGAVRVHSTEHMIDVAKAAIPRIYPAGRRLGIISISGGAGVLMADWAEDEGIEVPALPEARQAELSADNPMGSMRNPLDVTAHILNEPDIVYSAARGLFLDGTCDAAIAYWSTAGTTPAVLDKIVHNLEKGIADYPDKLVFQAGIPSDRLEELARLKGHPVFQDPTRAVRAMASMMRLGEAFRREDPAPFDCPEHRETLPEGPLSEHQAKAVLARAGIPMVEDILAPDAAAVARAAEHLGGPVALKIASPDILHKTDVGGVRLNVLPPDAGAAAEGIFETVARTCPEARIDGILVSPMVPDGVDCILGARRDPVFGMVVLVGIGGIFTEVLDDVAIRKAPVHRREAIEMLDSLRGRALLEGARGQAPVNREALVEAVVAFSRFAACAGPSLDSVEINPLRASASGVLGLDALIVSTAQCCGHGHGDGHGHGHGDGHGHASGHGCCHGDSHEGGHGDSHHGGHGCCHGAGHEGGHGDGHHGHHGGHHGGHGGASCGCTGE</sequence>
<dbReference type="GO" id="GO:0005524">
    <property type="term" value="F:ATP binding"/>
    <property type="evidence" value="ECO:0007669"/>
    <property type="project" value="UniProtKB-UniRule"/>
</dbReference>
<gene>
    <name evidence="5" type="ORF">IHV25_00840</name>
</gene>
<dbReference type="GO" id="GO:0016874">
    <property type="term" value="F:ligase activity"/>
    <property type="evidence" value="ECO:0007669"/>
    <property type="project" value="UniProtKB-KW"/>
</dbReference>
<feature type="domain" description="ATP-grasp" evidence="4">
    <location>
        <begin position="493"/>
        <end position="529"/>
    </location>
</feature>
<dbReference type="SUPFAM" id="SSF56059">
    <property type="entry name" value="Glutathione synthetase ATP-binding domain-like"/>
    <property type="match status" value="1"/>
</dbReference>
<dbReference type="SMART" id="SM00881">
    <property type="entry name" value="CoA_binding"/>
    <property type="match status" value="1"/>
</dbReference>
<proteinExistence type="inferred from homology"/>
<keyword evidence="3" id="KW-0067">ATP-binding</keyword>
<dbReference type="PROSITE" id="PS50975">
    <property type="entry name" value="ATP_GRASP"/>
    <property type="match status" value="1"/>
</dbReference>
<dbReference type="Gene3D" id="3.40.50.720">
    <property type="entry name" value="NAD(P)-binding Rossmann-like Domain"/>
    <property type="match status" value="1"/>
</dbReference>
<dbReference type="FunFam" id="3.30.1490.20:FF:000020">
    <property type="entry name" value="Protein lysine acetyltransferase"/>
    <property type="match status" value="1"/>
</dbReference>
<name>A0A8J6YWX8_9PROT</name>
<dbReference type="PANTHER" id="PTHR42793">
    <property type="entry name" value="COA BINDING DOMAIN CONTAINING PROTEIN"/>
    <property type="match status" value="1"/>
</dbReference>
<dbReference type="Proteomes" id="UP000631034">
    <property type="component" value="Unassembled WGS sequence"/>
</dbReference>
<keyword evidence="1" id="KW-0816">Tricarboxylic acid cycle</keyword>
<dbReference type="Pfam" id="PF13549">
    <property type="entry name" value="ATP-grasp_5"/>
    <property type="match status" value="1"/>
</dbReference>
<keyword evidence="5" id="KW-0436">Ligase</keyword>
<dbReference type="InterPro" id="IPR032875">
    <property type="entry name" value="Succ_CoA_lig_flav_dom"/>
</dbReference>
<dbReference type="PANTHER" id="PTHR42793:SF4">
    <property type="entry name" value="BLL6376 PROTEIN"/>
    <property type="match status" value="1"/>
</dbReference>
<evidence type="ECO:0000256" key="1">
    <source>
        <dbReference type="ARBA" id="ARBA00022532"/>
    </source>
</evidence>
<dbReference type="InterPro" id="IPR003781">
    <property type="entry name" value="CoA-bd"/>
</dbReference>
<dbReference type="GO" id="GO:0006099">
    <property type="term" value="P:tricarboxylic acid cycle"/>
    <property type="evidence" value="ECO:0007669"/>
    <property type="project" value="UniProtKB-KW"/>
</dbReference>
<dbReference type="Pfam" id="PF13607">
    <property type="entry name" value="Succ_CoA_lig"/>
    <property type="match status" value="1"/>
</dbReference>
<evidence type="ECO:0000256" key="3">
    <source>
        <dbReference type="PROSITE-ProRule" id="PRU00409"/>
    </source>
</evidence>
<dbReference type="Pfam" id="PF13380">
    <property type="entry name" value="CoA_binding_2"/>
    <property type="match status" value="1"/>
</dbReference>
<dbReference type="InterPro" id="IPR011761">
    <property type="entry name" value="ATP-grasp"/>
</dbReference>